<proteinExistence type="predicted"/>
<gene>
    <name evidence="1" type="ORF">METZ01_LOCUS48336</name>
</gene>
<reference evidence="1" key="1">
    <citation type="submission" date="2018-05" db="EMBL/GenBank/DDBJ databases">
        <authorList>
            <person name="Lanie J.A."/>
            <person name="Ng W.-L."/>
            <person name="Kazmierczak K.M."/>
            <person name="Andrzejewski T.M."/>
            <person name="Davidsen T.M."/>
            <person name="Wayne K.J."/>
            <person name="Tettelin H."/>
            <person name="Glass J.I."/>
            <person name="Rusch D."/>
            <person name="Podicherti R."/>
            <person name="Tsui H.-C.T."/>
            <person name="Winkler M.E."/>
        </authorList>
    </citation>
    <scope>NUCLEOTIDE SEQUENCE</scope>
</reference>
<name>A0A381RUC9_9ZZZZ</name>
<organism evidence="1">
    <name type="scientific">marine metagenome</name>
    <dbReference type="NCBI Taxonomy" id="408172"/>
    <lineage>
        <taxon>unclassified sequences</taxon>
        <taxon>metagenomes</taxon>
        <taxon>ecological metagenomes</taxon>
    </lineage>
</organism>
<protein>
    <recommendedName>
        <fullName evidence="2">Ribosomal subunit interface protein</fullName>
    </recommendedName>
</protein>
<evidence type="ECO:0000313" key="1">
    <source>
        <dbReference type="EMBL" id="SUZ95482.1"/>
    </source>
</evidence>
<evidence type="ECO:0008006" key="2">
    <source>
        <dbReference type="Google" id="ProtNLM"/>
    </source>
</evidence>
<accession>A0A381RUC9</accession>
<sequence>MNIEITARHFTASDKLKELINEKIMKIEKFNSGIMNCHVILTKENSSENVEINAHIKGHNFSAHESGDVFEKSLRNAVEKISIQIKKQHERAKAH</sequence>
<dbReference type="NCBIfam" id="TIGR00741">
    <property type="entry name" value="yfiA"/>
    <property type="match status" value="1"/>
</dbReference>
<dbReference type="InterPro" id="IPR003489">
    <property type="entry name" value="RHF/RaiA"/>
</dbReference>
<dbReference type="Pfam" id="PF02482">
    <property type="entry name" value="Ribosomal_S30AE"/>
    <property type="match status" value="1"/>
</dbReference>
<dbReference type="SUPFAM" id="SSF69754">
    <property type="entry name" value="Ribosome binding protein Y (YfiA homologue)"/>
    <property type="match status" value="1"/>
</dbReference>
<dbReference type="Gene3D" id="3.30.160.100">
    <property type="entry name" value="Ribosome hibernation promotion factor-like"/>
    <property type="match status" value="1"/>
</dbReference>
<dbReference type="EMBL" id="UINC01002328">
    <property type="protein sequence ID" value="SUZ95482.1"/>
    <property type="molecule type" value="Genomic_DNA"/>
</dbReference>
<dbReference type="AlphaFoldDB" id="A0A381RUC9"/>
<dbReference type="InterPro" id="IPR036567">
    <property type="entry name" value="RHF-like"/>
</dbReference>